<keyword evidence="2" id="KW-1003">Cell membrane</keyword>
<dbReference type="InterPro" id="IPR051611">
    <property type="entry name" value="ECF_transporter_component"/>
</dbReference>
<evidence type="ECO:0000256" key="6">
    <source>
        <dbReference type="SAM" id="Phobius"/>
    </source>
</evidence>
<dbReference type="NCBIfam" id="TIGR02454">
    <property type="entry name" value="ECF_T_CbiQ"/>
    <property type="match status" value="1"/>
</dbReference>
<dbReference type="RefSeq" id="WP_084117685.1">
    <property type="nucleotide sequence ID" value="NZ_FWXH01000031.1"/>
</dbReference>
<evidence type="ECO:0000256" key="3">
    <source>
        <dbReference type="ARBA" id="ARBA00022692"/>
    </source>
</evidence>
<organism evidence="7 8">
    <name type="scientific">Clostridium acidisoli DSM 12555</name>
    <dbReference type="NCBI Taxonomy" id="1121291"/>
    <lineage>
        <taxon>Bacteria</taxon>
        <taxon>Bacillati</taxon>
        <taxon>Bacillota</taxon>
        <taxon>Clostridia</taxon>
        <taxon>Eubacteriales</taxon>
        <taxon>Clostridiaceae</taxon>
        <taxon>Clostridium</taxon>
    </lineage>
</organism>
<dbReference type="Proteomes" id="UP000192468">
    <property type="component" value="Unassembled WGS sequence"/>
</dbReference>
<dbReference type="GO" id="GO:0043190">
    <property type="term" value="C:ATP-binding cassette (ABC) transporter complex"/>
    <property type="evidence" value="ECO:0007669"/>
    <property type="project" value="InterPro"/>
</dbReference>
<evidence type="ECO:0000256" key="2">
    <source>
        <dbReference type="ARBA" id="ARBA00022475"/>
    </source>
</evidence>
<dbReference type="InterPro" id="IPR012809">
    <property type="entry name" value="ECF_CbiQ"/>
</dbReference>
<dbReference type="PANTHER" id="PTHR34857:SF2">
    <property type="entry name" value="SLL0384 PROTEIN"/>
    <property type="match status" value="1"/>
</dbReference>
<proteinExistence type="predicted"/>
<dbReference type="InterPro" id="IPR003339">
    <property type="entry name" value="ABC/ECF_trnsptr_transmembrane"/>
</dbReference>
<dbReference type="PANTHER" id="PTHR34857">
    <property type="entry name" value="SLL0384 PROTEIN"/>
    <property type="match status" value="1"/>
</dbReference>
<reference evidence="7 8" key="1">
    <citation type="submission" date="2017-04" db="EMBL/GenBank/DDBJ databases">
        <authorList>
            <person name="Afonso C.L."/>
            <person name="Miller P.J."/>
            <person name="Scott M.A."/>
            <person name="Spackman E."/>
            <person name="Goraichik I."/>
            <person name="Dimitrov K.M."/>
            <person name="Suarez D.L."/>
            <person name="Swayne D.E."/>
        </authorList>
    </citation>
    <scope>NUCLEOTIDE SEQUENCE [LARGE SCALE GENOMIC DNA]</scope>
    <source>
        <strain evidence="7 8">DSM 12555</strain>
    </source>
</reference>
<keyword evidence="5 6" id="KW-0472">Membrane</keyword>
<dbReference type="STRING" id="1121291.SAMN02745134_03699"/>
<protein>
    <submittedName>
        <fullName evidence="7">Cobalt/nickel transport system permease protein</fullName>
    </submittedName>
</protein>
<dbReference type="Pfam" id="PF02361">
    <property type="entry name" value="CbiQ"/>
    <property type="match status" value="1"/>
</dbReference>
<feature type="transmembrane region" description="Helical" evidence="6">
    <location>
        <begin position="69"/>
        <end position="93"/>
    </location>
</feature>
<keyword evidence="8" id="KW-1185">Reference proteome</keyword>
<dbReference type="CDD" id="cd16914">
    <property type="entry name" value="EcfT"/>
    <property type="match status" value="1"/>
</dbReference>
<evidence type="ECO:0000313" key="8">
    <source>
        <dbReference type="Proteomes" id="UP000192468"/>
    </source>
</evidence>
<feature type="transmembrane region" description="Helical" evidence="6">
    <location>
        <begin position="239"/>
        <end position="257"/>
    </location>
</feature>
<evidence type="ECO:0000256" key="1">
    <source>
        <dbReference type="ARBA" id="ARBA00004651"/>
    </source>
</evidence>
<name>A0A1W1XYB5_9CLOT</name>
<evidence type="ECO:0000313" key="7">
    <source>
        <dbReference type="EMBL" id="SMC28875.1"/>
    </source>
</evidence>
<feature type="transmembrane region" description="Helical" evidence="6">
    <location>
        <begin position="113"/>
        <end position="136"/>
    </location>
</feature>
<feature type="transmembrane region" description="Helical" evidence="6">
    <location>
        <begin position="26"/>
        <end position="49"/>
    </location>
</feature>
<accession>A0A1W1XYB5</accession>
<evidence type="ECO:0000256" key="4">
    <source>
        <dbReference type="ARBA" id="ARBA00022989"/>
    </source>
</evidence>
<dbReference type="OrthoDB" id="9815246at2"/>
<comment type="subcellular location">
    <subcellularLocation>
        <location evidence="1">Cell membrane</location>
        <topology evidence="1">Multi-pass membrane protein</topology>
    </subcellularLocation>
</comment>
<gene>
    <name evidence="7" type="ORF">SAMN02745134_03699</name>
</gene>
<dbReference type="EMBL" id="FWXH01000031">
    <property type="protein sequence ID" value="SMC28875.1"/>
    <property type="molecule type" value="Genomic_DNA"/>
</dbReference>
<dbReference type="AlphaFoldDB" id="A0A1W1XYB5"/>
<keyword evidence="3 6" id="KW-0812">Transmembrane</keyword>
<dbReference type="GO" id="GO:0006824">
    <property type="term" value="P:cobalt ion transport"/>
    <property type="evidence" value="ECO:0007669"/>
    <property type="project" value="InterPro"/>
</dbReference>
<keyword evidence="4 6" id="KW-1133">Transmembrane helix</keyword>
<sequence>MSFSQFKNISTSESFMHKIDGRIKTVVFIVSIIISAVLSSCYLVIPLWIGGIYLFSKTKIKWNKLIRRLCLPFGLSWLVFISVIFTNGNHIIWSFHFGIFHLNLYYEGLKLGILIQLRIITAITFGSLLAFTTPMVEILETLRLLKVPNTIIDIADMMYRYVFIIEEIGHNMRIAQISRMGDNVSIVQKIKDNGKVAGYVIIKSMDKSVNIYNAMLSRGYNENTRSLGFFNKKIQMKDWIFGGIITSLLLVLVCISII</sequence>
<evidence type="ECO:0000256" key="5">
    <source>
        <dbReference type="ARBA" id="ARBA00023136"/>
    </source>
</evidence>